<evidence type="ECO:0000256" key="1">
    <source>
        <dbReference type="SAM" id="MobiDB-lite"/>
    </source>
</evidence>
<gene>
    <name evidence="2" type="ORF">CVIRNUC_007420</name>
</gene>
<proteinExistence type="predicted"/>
<evidence type="ECO:0000313" key="3">
    <source>
        <dbReference type="Proteomes" id="UP001314263"/>
    </source>
</evidence>
<name>A0AAV1IA21_9CHLO</name>
<reference evidence="2 3" key="1">
    <citation type="submission" date="2023-10" db="EMBL/GenBank/DDBJ databases">
        <authorList>
            <person name="Maclean D."/>
            <person name="Macfadyen A."/>
        </authorList>
    </citation>
    <scope>NUCLEOTIDE SEQUENCE [LARGE SCALE GENOMIC DNA]</scope>
</reference>
<comment type="caution">
    <text evidence="2">The sequence shown here is derived from an EMBL/GenBank/DDBJ whole genome shotgun (WGS) entry which is preliminary data.</text>
</comment>
<feature type="region of interest" description="Disordered" evidence="1">
    <location>
        <begin position="61"/>
        <end position="100"/>
    </location>
</feature>
<feature type="compositionally biased region" description="Basic and acidic residues" evidence="1">
    <location>
        <begin position="20"/>
        <end position="31"/>
    </location>
</feature>
<evidence type="ECO:0000313" key="2">
    <source>
        <dbReference type="EMBL" id="CAK0784216.1"/>
    </source>
</evidence>
<dbReference type="AlphaFoldDB" id="A0AAV1IA21"/>
<dbReference type="EMBL" id="CAUYUE010000010">
    <property type="protein sequence ID" value="CAK0784216.1"/>
    <property type="molecule type" value="Genomic_DNA"/>
</dbReference>
<accession>A0AAV1IA21</accession>
<feature type="compositionally biased region" description="Basic and acidic residues" evidence="1">
    <location>
        <begin position="88"/>
        <end position="100"/>
    </location>
</feature>
<feature type="region of interest" description="Disordered" evidence="1">
    <location>
        <begin position="1"/>
        <end position="31"/>
    </location>
</feature>
<keyword evidence="3" id="KW-1185">Reference proteome</keyword>
<protein>
    <submittedName>
        <fullName evidence="2">Uncharacterized protein</fullName>
    </submittedName>
</protein>
<sequence>MQSKKRKETPSQDVSWMLKRASEMPKSEAVESLDLHARSISEAVATFCEISYRSYSDKAKRQRRSLQALQGPEKGRDGSSRSMTPEPTPDRDVLDKPPLRSRSRLDADAMAYIDRLKLLTTTKAPRREDYLNLVSIVRAHGLHQSPRVSLAAFSLLDSLGRTQPLIRMDQGREGPIILINGPFCFPYSWEKKDSLAESLVQSSSFDVERRGERLAQDQILSCMVIALQHVSSGAPDLSTMHGEVLLLRHVMKLMALDLQLRVKVFYLRDRQCEKLIYNSILWHLYAAAPVDVRRDIIRMLAEVIGHDGASAEAEGSNGAAASTEAFACGRAQCFGLAQQLLALILELLGTAEDAQLFNTDYISRGSHGNLRAEADDVLFRLLTGYLKDQLGHESRLRTLAQKAALLSALKPRDRLRTLGLVVAKKKVKARTWPCCKRMEAALTQLEHHSREVHAYTDFSATDMLEYLQQEAALPNDHEQRLLVGDSGLPSPNGLALLLCLVGSAAMESILASGGEAQGSSAFKTVAMGATSALLNSHGSGHKGKGALEQQSLASLTAALAMLDSSPMLAAPA</sequence>
<organism evidence="2 3">
    <name type="scientific">Coccomyxa viridis</name>
    <dbReference type="NCBI Taxonomy" id="1274662"/>
    <lineage>
        <taxon>Eukaryota</taxon>
        <taxon>Viridiplantae</taxon>
        <taxon>Chlorophyta</taxon>
        <taxon>core chlorophytes</taxon>
        <taxon>Trebouxiophyceae</taxon>
        <taxon>Trebouxiophyceae incertae sedis</taxon>
        <taxon>Coccomyxaceae</taxon>
        <taxon>Coccomyxa</taxon>
    </lineage>
</organism>
<dbReference type="Proteomes" id="UP001314263">
    <property type="component" value="Unassembled WGS sequence"/>
</dbReference>